<name>A0A5B7K910_PORTR</name>
<organism evidence="2 3">
    <name type="scientific">Portunus trituberculatus</name>
    <name type="common">Swimming crab</name>
    <name type="synonym">Neptunus trituberculatus</name>
    <dbReference type="NCBI Taxonomy" id="210409"/>
    <lineage>
        <taxon>Eukaryota</taxon>
        <taxon>Metazoa</taxon>
        <taxon>Ecdysozoa</taxon>
        <taxon>Arthropoda</taxon>
        <taxon>Crustacea</taxon>
        <taxon>Multicrustacea</taxon>
        <taxon>Malacostraca</taxon>
        <taxon>Eumalacostraca</taxon>
        <taxon>Eucarida</taxon>
        <taxon>Decapoda</taxon>
        <taxon>Pleocyemata</taxon>
        <taxon>Brachyura</taxon>
        <taxon>Eubrachyura</taxon>
        <taxon>Portunoidea</taxon>
        <taxon>Portunidae</taxon>
        <taxon>Portuninae</taxon>
        <taxon>Portunus</taxon>
    </lineage>
</organism>
<evidence type="ECO:0000313" key="3">
    <source>
        <dbReference type="Proteomes" id="UP000324222"/>
    </source>
</evidence>
<dbReference type="Proteomes" id="UP000324222">
    <property type="component" value="Unassembled WGS sequence"/>
</dbReference>
<evidence type="ECO:0000313" key="2">
    <source>
        <dbReference type="EMBL" id="MPD01549.1"/>
    </source>
</evidence>
<comment type="caution">
    <text evidence="2">The sequence shown here is derived from an EMBL/GenBank/DDBJ whole genome shotgun (WGS) entry which is preliminary data.</text>
</comment>
<feature type="region of interest" description="Disordered" evidence="1">
    <location>
        <begin position="1"/>
        <end position="33"/>
    </location>
</feature>
<gene>
    <name evidence="2" type="ORF">E2C01_097083</name>
</gene>
<proteinExistence type="predicted"/>
<reference evidence="2 3" key="1">
    <citation type="submission" date="2019-05" db="EMBL/GenBank/DDBJ databases">
        <title>Another draft genome of Portunus trituberculatus and its Hox gene families provides insights of decapod evolution.</title>
        <authorList>
            <person name="Jeong J.-H."/>
            <person name="Song I."/>
            <person name="Kim S."/>
            <person name="Choi T."/>
            <person name="Kim D."/>
            <person name="Ryu S."/>
            <person name="Kim W."/>
        </authorList>
    </citation>
    <scope>NUCLEOTIDE SEQUENCE [LARGE SCALE GENOMIC DNA]</scope>
    <source>
        <tissue evidence="2">Muscle</tissue>
    </source>
</reference>
<feature type="compositionally biased region" description="Basic residues" evidence="1">
    <location>
        <begin position="14"/>
        <end position="25"/>
    </location>
</feature>
<evidence type="ECO:0000256" key="1">
    <source>
        <dbReference type="SAM" id="MobiDB-lite"/>
    </source>
</evidence>
<accession>A0A5B7K910</accession>
<dbReference type="EMBL" id="VSRR010127598">
    <property type="protein sequence ID" value="MPD01549.1"/>
    <property type="molecule type" value="Genomic_DNA"/>
</dbReference>
<protein>
    <submittedName>
        <fullName evidence="2">Uncharacterized protein</fullName>
    </submittedName>
</protein>
<dbReference type="AlphaFoldDB" id="A0A5B7K910"/>
<sequence>MKRKELNSGSYGKQLKKKNQQRRGRATTGRSEA</sequence>
<keyword evidence="3" id="KW-1185">Reference proteome</keyword>